<protein>
    <submittedName>
        <fullName evidence="1">Uncharacterized protein</fullName>
    </submittedName>
</protein>
<keyword evidence="2" id="KW-1185">Reference proteome</keyword>
<evidence type="ECO:0000313" key="2">
    <source>
        <dbReference type="Proteomes" id="UP000728106"/>
    </source>
</evidence>
<organism evidence="1 2">
    <name type="scientific">Weissella confusa</name>
    <name type="common">Lactobacillus confusus</name>
    <dbReference type="NCBI Taxonomy" id="1583"/>
    <lineage>
        <taxon>Bacteria</taxon>
        <taxon>Bacillati</taxon>
        <taxon>Bacillota</taxon>
        <taxon>Bacilli</taxon>
        <taxon>Lactobacillales</taxon>
        <taxon>Lactobacillaceae</taxon>
        <taxon>Weissella</taxon>
    </lineage>
</organism>
<evidence type="ECO:0000313" key="1">
    <source>
        <dbReference type="EMBL" id="MBJ7637939.1"/>
    </source>
</evidence>
<proteinExistence type="predicted"/>
<accession>A0AA41CRE4</accession>
<reference evidence="1 2" key="1">
    <citation type="journal article" date="2021" name="Int. J. Food Microbiol.">
        <title>Safety demonstration of a microbial species for use in the food chain: Weissella confusa.</title>
        <authorList>
            <person name="Bourdichon F."/>
            <person name="Patrone V."/>
            <person name="Fontana A."/>
            <person name="Milani G."/>
            <person name="Morelli L."/>
        </authorList>
    </citation>
    <scope>NUCLEOTIDE SEQUENCE [LARGE SCALE GENOMIC DNA]</scope>
    <source>
        <strain evidence="1 2">CCUG 43002</strain>
    </source>
</reference>
<name>A0AA41CRE4_WEICO</name>
<comment type="caution">
    <text evidence="1">The sequence shown here is derived from an EMBL/GenBank/DDBJ whole genome shotgun (WGS) entry which is preliminary data.</text>
</comment>
<sequence length="59" mass="6635">MKIIKMMFKLFGKAFDSVALIGVDKKFLSEIRNEAIANGEDGDKAVDEYSIWHNANINS</sequence>
<dbReference type="Proteomes" id="UP000728106">
    <property type="component" value="Unassembled WGS sequence"/>
</dbReference>
<dbReference type="EMBL" id="JAAOCP010000001">
    <property type="protein sequence ID" value="MBJ7637939.1"/>
    <property type="molecule type" value="Genomic_DNA"/>
</dbReference>
<dbReference type="AlphaFoldDB" id="A0AA41CRE4"/>
<gene>
    <name evidence="1" type="ORF">HAU20_00690</name>
</gene>
<dbReference type="RefSeq" id="WP_199467936.1">
    <property type="nucleotide sequence ID" value="NZ_JAAOCP010000001.1"/>
</dbReference>